<dbReference type="PANTHER" id="PTHR43133">
    <property type="entry name" value="RNA POLYMERASE ECF-TYPE SIGMA FACTO"/>
    <property type="match status" value="1"/>
</dbReference>
<keyword evidence="4" id="KW-0804">Transcription</keyword>
<protein>
    <submittedName>
        <fullName evidence="5">RNA polymerase sporulation-specific sigma factor</fullName>
    </submittedName>
</protein>
<organism evidence="5 6">
    <name type="scientific">Candidatus Enterococcus ferrettii</name>
    <dbReference type="NCBI Taxonomy" id="2815324"/>
    <lineage>
        <taxon>Bacteria</taxon>
        <taxon>Bacillati</taxon>
        <taxon>Bacillota</taxon>
        <taxon>Bacilli</taxon>
        <taxon>Lactobacillales</taxon>
        <taxon>Enterococcaceae</taxon>
        <taxon>Enterococcus</taxon>
    </lineage>
</organism>
<dbReference type="Proteomes" id="UP000664357">
    <property type="component" value="Unassembled WGS sequence"/>
</dbReference>
<dbReference type="SUPFAM" id="SSF88946">
    <property type="entry name" value="Sigma2 domain of RNA polymerase sigma factors"/>
    <property type="match status" value="1"/>
</dbReference>
<reference evidence="5 6" key="1">
    <citation type="submission" date="2021-03" db="EMBL/GenBank/DDBJ databases">
        <authorList>
            <person name="Gilmore M.S."/>
            <person name="Schwartzman J."/>
            <person name="Van Tyne D."/>
            <person name="Martin M."/>
            <person name="Earl A.M."/>
            <person name="Manson A.L."/>
            <person name="Straub T."/>
            <person name="Salamzade R."/>
            <person name="Saavedra J."/>
            <person name="Lebreton F."/>
            <person name="Prichula J."/>
            <person name="Schaufler K."/>
            <person name="Gaca A."/>
            <person name="Sgardioli B."/>
            <person name="Wagenaar J."/>
            <person name="Strong T."/>
        </authorList>
    </citation>
    <scope>NUCLEOTIDE SEQUENCE [LARGE SCALE GENOMIC DNA]</scope>
    <source>
        <strain evidence="5 6">665A</strain>
    </source>
</reference>
<evidence type="ECO:0000256" key="2">
    <source>
        <dbReference type="ARBA" id="ARBA00023082"/>
    </source>
</evidence>
<evidence type="ECO:0000313" key="6">
    <source>
        <dbReference type="Proteomes" id="UP000664357"/>
    </source>
</evidence>
<dbReference type="RefSeq" id="WP_207701394.1">
    <property type="nucleotide sequence ID" value="NZ_JAFREL020000001.1"/>
</dbReference>
<dbReference type="EMBL" id="JAFREL020000001">
    <property type="protein sequence ID" value="MEO1769298.1"/>
    <property type="molecule type" value="Genomic_DNA"/>
</dbReference>
<keyword evidence="1" id="KW-0805">Transcription regulation</keyword>
<dbReference type="InterPro" id="IPR039425">
    <property type="entry name" value="RNA_pol_sigma-70-like"/>
</dbReference>
<keyword evidence="2" id="KW-0731">Sigma factor</keyword>
<keyword evidence="3" id="KW-0238">DNA-binding</keyword>
<sequence>MELEELKDWLAKARLGDEEAFEKLFSAYKGVVYAMQQVYYIRIFDEDDWLQEGRLAMHDSIMNYQHGSRATFGLYFKRVLKNRIVCELRKQEAEKRRSNKNTISVEGEGIGYLAQRLVYNEQIEERMIVREILTNLTIEYSLLEARMLDAYINDSDIAMVAKELEIDLAKAESALGRAKRKLKKELSYQKDCL</sequence>
<dbReference type="NCBIfam" id="TIGR02937">
    <property type="entry name" value="sigma70-ECF"/>
    <property type="match status" value="1"/>
</dbReference>
<evidence type="ECO:0000256" key="4">
    <source>
        <dbReference type="ARBA" id="ARBA00023163"/>
    </source>
</evidence>
<reference evidence="5 6" key="2">
    <citation type="submission" date="2024-02" db="EMBL/GenBank/DDBJ databases">
        <title>The Genome Sequence of Enterococcus sp. DIV0159.</title>
        <authorList>
            <person name="Earl A."/>
            <person name="Manson A."/>
            <person name="Gilmore M."/>
            <person name="Sanders J."/>
            <person name="Shea T."/>
            <person name="Howe W."/>
            <person name="Livny J."/>
            <person name="Cuomo C."/>
            <person name="Neafsey D."/>
            <person name="Birren B."/>
        </authorList>
    </citation>
    <scope>NUCLEOTIDE SEQUENCE [LARGE SCALE GENOMIC DNA]</scope>
    <source>
        <strain evidence="5 6">665A</strain>
    </source>
</reference>
<keyword evidence="6" id="KW-1185">Reference proteome</keyword>
<accession>A0ABV0EKZ5</accession>
<name>A0ABV0EKZ5_9ENTE</name>
<comment type="caution">
    <text evidence="5">The sequence shown here is derived from an EMBL/GenBank/DDBJ whole genome shotgun (WGS) entry which is preliminary data.</text>
</comment>
<dbReference type="InterPro" id="IPR013325">
    <property type="entry name" value="RNA_pol_sigma_r2"/>
</dbReference>
<evidence type="ECO:0000256" key="3">
    <source>
        <dbReference type="ARBA" id="ARBA00023125"/>
    </source>
</evidence>
<dbReference type="Gene3D" id="1.10.1740.10">
    <property type="match status" value="1"/>
</dbReference>
<evidence type="ECO:0000313" key="5">
    <source>
        <dbReference type="EMBL" id="MEO1769298.1"/>
    </source>
</evidence>
<evidence type="ECO:0000256" key="1">
    <source>
        <dbReference type="ARBA" id="ARBA00023015"/>
    </source>
</evidence>
<proteinExistence type="predicted"/>
<dbReference type="PANTHER" id="PTHR43133:SF8">
    <property type="entry name" value="RNA POLYMERASE SIGMA FACTOR HI_1459-RELATED"/>
    <property type="match status" value="1"/>
</dbReference>
<dbReference type="InterPro" id="IPR014284">
    <property type="entry name" value="RNA_pol_sigma-70_dom"/>
</dbReference>
<gene>
    <name evidence="5" type="ORF">JZO67_001249</name>
</gene>